<dbReference type="NCBIfam" id="TIGR03696">
    <property type="entry name" value="Rhs_assc_core"/>
    <property type="match status" value="1"/>
</dbReference>
<gene>
    <name evidence="1" type="ORF">FKX85_15825</name>
</gene>
<evidence type="ECO:0008006" key="3">
    <source>
        <dbReference type="Google" id="ProtNLM"/>
    </source>
</evidence>
<evidence type="ECO:0000313" key="2">
    <source>
        <dbReference type="Proteomes" id="UP000316614"/>
    </source>
</evidence>
<reference evidence="1 2" key="1">
    <citation type="submission" date="2019-06" db="EMBL/GenBank/DDBJ databases">
        <title>Echinicola alkalisoli sp. nov. isolated from saline soil.</title>
        <authorList>
            <person name="Sun J.-Q."/>
            <person name="Xu L."/>
        </authorList>
    </citation>
    <scope>NUCLEOTIDE SEQUENCE [LARGE SCALE GENOMIC DNA]</scope>
    <source>
        <strain evidence="1 2">LN3S3</strain>
    </source>
</reference>
<evidence type="ECO:0000313" key="1">
    <source>
        <dbReference type="EMBL" id="QDH80430.1"/>
    </source>
</evidence>
<organism evidence="1 2">
    <name type="scientific">Echinicola soli</name>
    <dbReference type="NCBI Taxonomy" id="2591634"/>
    <lineage>
        <taxon>Bacteria</taxon>
        <taxon>Pseudomonadati</taxon>
        <taxon>Bacteroidota</taxon>
        <taxon>Cytophagia</taxon>
        <taxon>Cytophagales</taxon>
        <taxon>Cyclobacteriaceae</taxon>
        <taxon>Echinicola</taxon>
    </lineage>
</organism>
<protein>
    <recommendedName>
        <fullName evidence="3">RHS repeat-associated core domain-containing protein</fullName>
    </recommendedName>
</protein>
<dbReference type="OrthoDB" id="667524at2"/>
<dbReference type="InterPro" id="IPR022385">
    <property type="entry name" value="Rhs_assc_core"/>
</dbReference>
<dbReference type="AlphaFoldDB" id="A0A514CKV7"/>
<name>A0A514CKV7_9BACT</name>
<keyword evidence="2" id="KW-1185">Reference proteome</keyword>
<dbReference type="KEGG" id="echi:FKX85_15825"/>
<dbReference type="EMBL" id="CP041253">
    <property type="protein sequence ID" value="QDH80430.1"/>
    <property type="molecule type" value="Genomic_DNA"/>
</dbReference>
<accession>A0A514CKV7</accession>
<sequence>MKKVVPGSWKPVGKVVQVCTVMALTGRKKIRREWGNQNHYDYGFRIYNPGIGKFLSVDPLAADYPWYTPYQFAGNKPIRFIDLDGLEEYDPMQDPFFVAKLVKTTFYDVKHSIYNASAAMNGGKFRARYKVDGNDNQVFETEYYSREETGLGDYFINTLLDGLDVVNVLFFGKLDPTDFLGAKTGAKNQSITAIKSGIGEYKEVGGHHVHAKAAFQNHFTYDPNKGFSISQAFMKANGLDHIEMTRTQRRLFDELSESGRPNTLEEHSRIAREALIAGGAGGEMADGLVNQSILNLKNQKVEQPTKIPWNKNNE</sequence>
<dbReference type="Proteomes" id="UP000316614">
    <property type="component" value="Chromosome"/>
</dbReference>
<proteinExistence type="predicted"/>
<dbReference type="RefSeq" id="WP_141615664.1">
    <property type="nucleotide sequence ID" value="NZ_CP041253.1"/>
</dbReference>
<dbReference type="Gene3D" id="2.180.10.10">
    <property type="entry name" value="RHS repeat-associated core"/>
    <property type="match status" value="1"/>
</dbReference>